<dbReference type="InterPro" id="IPR013022">
    <property type="entry name" value="Xyl_isomerase-like_TIM-brl"/>
</dbReference>
<dbReference type="GO" id="GO:0016853">
    <property type="term" value="F:isomerase activity"/>
    <property type="evidence" value="ECO:0007669"/>
    <property type="project" value="UniProtKB-KW"/>
</dbReference>
<dbReference type="GO" id="GO:0003677">
    <property type="term" value="F:DNA binding"/>
    <property type="evidence" value="ECO:0007669"/>
    <property type="project" value="InterPro"/>
</dbReference>
<dbReference type="GO" id="GO:0006281">
    <property type="term" value="P:DNA repair"/>
    <property type="evidence" value="ECO:0007669"/>
    <property type="project" value="InterPro"/>
</dbReference>
<proteinExistence type="predicted"/>
<sequence>MNKIFFASHTLIKREPSEVVEELYEKGFDGLEILSQSKHALDNETIKKFKTAIKDISFDLTVHAPFKGINLSSFNDKIWNRSIKKLEKNIEKAASLKAEHVTIHPGYTEEMSNYLPNEEWNRNFEAFKRLAKVAEENEIMIGVENMPNMSHLRYKTPEEIIGLINSIESENLSLSFDVGHAHTNGVVQEFLEHLDKVSHVHLHDNFGKKDQHLQIGRGDINFETVFSKLENYDGIFVIEGRNIKEGKRSMKNIKKFNLRA</sequence>
<dbReference type="EMBL" id="MSDW01000001">
    <property type="protein sequence ID" value="OKY77873.1"/>
    <property type="molecule type" value="Genomic_DNA"/>
</dbReference>
<dbReference type="PANTHER" id="PTHR12110:SF21">
    <property type="entry name" value="XYLOSE ISOMERASE-LIKE TIM BARREL DOMAIN-CONTAINING PROTEIN"/>
    <property type="match status" value="1"/>
</dbReference>
<dbReference type="InterPro" id="IPR001719">
    <property type="entry name" value="AP_endonuc_2"/>
</dbReference>
<evidence type="ECO:0000259" key="1">
    <source>
        <dbReference type="Pfam" id="PF01261"/>
    </source>
</evidence>
<accession>A0A1Q6DU43</accession>
<evidence type="ECO:0000313" key="2">
    <source>
        <dbReference type="EMBL" id="OKY77873.1"/>
    </source>
</evidence>
<evidence type="ECO:0000313" key="3">
    <source>
        <dbReference type="Proteomes" id="UP000185744"/>
    </source>
</evidence>
<dbReference type="InterPro" id="IPR050312">
    <property type="entry name" value="IolE/XylAMocC-like"/>
</dbReference>
<keyword evidence="3" id="KW-1185">Reference proteome</keyword>
<name>A0A1Q6DU43_METT1</name>
<comment type="caution">
    <text evidence="2">The sequence shown here is derived from an EMBL/GenBank/DDBJ whole genome shotgun (WGS) entry which is preliminary data.</text>
</comment>
<dbReference type="Proteomes" id="UP000185744">
    <property type="component" value="Unassembled WGS sequence"/>
</dbReference>
<dbReference type="PANTHER" id="PTHR12110">
    <property type="entry name" value="HYDROXYPYRUVATE ISOMERASE"/>
    <property type="match status" value="1"/>
</dbReference>
<organism evidence="2 3">
    <name type="scientific">Methanohalarchaeum thermophilum</name>
    <dbReference type="NCBI Taxonomy" id="1903181"/>
    <lineage>
        <taxon>Archaea</taxon>
        <taxon>Methanobacteriati</taxon>
        <taxon>Methanobacteriota</taxon>
        <taxon>Methanonatronarchaeia</taxon>
        <taxon>Methanonatronarchaeales</taxon>
        <taxon>Methanonatronarchaeaceae</taxon>
        <taxon>Candidatus Methanohalarchaeum</taxon>
    </lineage>
</organism>
<dbReference type="STRING" id="1903181.BTN85_0349"/>
<keyword evidence="2" id="KW-0413">Isomerase</keyword>
<dbReference type="Pfam" id="PF01261">
    <property type="entry name" value="AP_endonuc_2"/>
    <property type="match status" value="1"/>
</dbReference>
<dbReference type="InParanoid" id="A0A1Q6DU43"/>
<feature type="domain" description="Xylose isomerase-like TIM barrel" evidence="1">
    <location>
        <begin position="21"/>
        <end position="244"/>
    </location>
</feature>
<dbReference type="AlphaFoldDB" id="A0A1Q6DU43"/>
<dbReference type="SMART" id="SM00518">
    <property type="entry name" value="AP2Ec"/>
    <property type="match status" value="1"/>
</dbReference>
<dbReference type="GO" id="GO:0008270">
    <property type="term" value="F:zinc ion binding"/>
    <property type="evidence" value="ECO:0007669"/>
    <property type="project" value="InterPro"/>
</dbReference>
<gene>
    <name evidence="2" type="ORF">BTN85_0349</name>
</gene>
<dbReference type="Gene3D" id="3.20.20.150">
    <property type="entry name" value="Divalent-metal-dependent TIM barrel enzymes"/>
    <property type="match status" value="1"/>
</dbReference>
<dbReference type="InterPro" id="IPR036237">
    <property type="entry name" value="Xyl_isomerase-like_sf"/>
</dbReference>
<protein>
    <submittedName>
        <fullName evidence="2">Sugar phosphate isomerase/epimerase</fullName>
    </submittedName>
</protein>
<dbReference type="SUPFAM" id="SSF51658">
    <property type="entry name" value="Xylose isomerase-like"/>
    <property type="match status" value="1"/>
</dbReference>
<reference evidence="2" key="1">
    <citation type="submission" date="2016-12" db="EMBL/GenBank/DDBJ databases">
        <title>Discovery of methanogenic haloarchaea.</title>
        <authorList>
            <person name="Sorokin D.Y."/>
            <person name="Makarova K.S."/>
            <person name="Abbas B."/>
            <person name="Ferrer M."/>
            <person name="Golyshin P.N."/>
        </authorList>
    </citation>
    <scope>NUCLEOTIDE SEQUENCE [LARGE SCALE GENOMIC DNA]</scope>
    <source>
        <strain evidence="2">HMET1</strain>
    </source>
</reference>